<keyword evidence="2" id="KW-1185">Reference proteome</keyword>
<comment type="caution">
    <text evidence="1">The sequence shown here is derived from an EMBL/GenBank/DDBJ whole genome shotgun (WGS) entry which is preliminary data.</text>
</comment>
<protein>
    <submittedName>
        <fullName evidence="1">Uncharacterized protein</fullName>
    </submittedName>
</protein>
<evidence type="ECO:0000313" key="2">
    <source>
        <dbReference type="Proteomes" id="UP000586947"/>
    </source>
</evidence>
<gene>
    <name evidence="1" type="ORF">HNR20_005189</name>
</gene>
<reference evidence="1 2" key="1">
    <citation type="submission" date="2020-08" db="EMBL/GenBank/DDBJ databases">
        <title>Sequencing the genomes of 1000 actinobacteria strains.</title>
        <authorList>
            <person name="Klenk H.-P."/>
        </authorList>
    </citation>
    <scope>NUCLEOTIDE SEQUENCE [LARGE SCALE GENOMIC DNA]</scope>
    <source>
        <strain evidence="1 2">DSM 103125</strain>
    </source>
</reference>
<name>A0A840W3R3_9ACTN</name>
<dbReference type="Proteomes" id="UP000586947">
    <property type="component" value="Unassembled WGS sequence"/>
</dbReference>
<dbReference type="RefSeq" id="WP_184185002.1">
    <property type="nucleotide sequence ID" value="NZ_BMNF01000004.1"/>
</dbReference>
<accession>A0A840W3R3</accession>
<sequence>MYNYALINVGVETATGVQRIPTGEISDGFVDLDVGDGRVLPGGELEITAAWSLVPVAPSRELFLTWDGQSDPLAVPIPLVGYSY</sequence>
<proteinExistence type="predicted"/>
<organism evidence="1 2">
    <name type="scientific">Micromonospora parathelypteridis</name>
    <dbReference type="NCBI Taxonomy" id="1839617"/>
    <lineage>
        <taxon>Bacteria</taxon>
        <taxon>Bacillati</taxon>
        <taxon>Actinomycetota</taxon>
        <taxon>Actinomycetes</taxon>
        <taxon>Micromonosporales</taxon>
        <taxon>Micromonosporaceae</taxon>
        <taxon>Micromonospora</taxon>
    </lineage>
</organism>
<evidence type="ECO:0000313" key="1">
    <source>
        <dbReference type="EMBL" id="MBB5480684.1"/>
    </source>
</evidence>
<dbReference type="EMBL" id="JACHDP010000001">
    <property type="protein sequence ID" value="MBB5480684.1"/>
    <property type="molecule type" value="Genomic_DNA"/>
</dbReference>
<dbReference type="AlphaFoldDB" id="A0A840W3R3"/>